<proteinExistence type="inferred from homology"/>
<dbReference type="InterPro" id="IPR050425">
    <property type="entry name" value="NAD(P)_dehydrat-like"/>
</dbReference>
<dbReference type="Pfam" id="PF01370">
    <property type="entry name" value="Epimerase"/>
    <property type="match status" value="1"/>
</dbReference>
<dbReference type="PANTHER" id="PTHR10366:SF564">
    <property type="entry name" value="STEROL-4-ALPHA-CARBOXYLATE 3-DEHYDROGENASE, DECARBOXYLATING"/>
    <property type="match status" value="1"/>
</dbReference>
<evidence type="ECO:0000256" key="2">
    <source>
        <dbReference type="ARBA" id="ARBA00023445"/>
    </source>
</evidence>
<evidence type="ECO:0000313" key="5">
    <source>
        <dbReference type="Proteomes" id="UP001174694"/>
    </source>
</evidence>
<comment type="caution">
    <text evidence="4">The sequence shown here is derived from an EMBL/GenBank/DDBJ whole genome shotgun (WGS) entry which is preliminary data.</text>
</comment>
<gene>
    <name evidence="4" type="ORF">NKR23_g4442</name>
</gene>
<dbReference type="GO" id="GO:0016616">
    <property type="term" value="F:oxidoreductase activity, acting on the CH-OH group of donors, NAD or NADP as acceptor"/>
    <property type="evidence" value="ECO:0007669"/>
    <property type="project" value="TreeGrafter"/>
</dbReference>
<evidence type="ECO:0000313" key="4">
    <source>
        <dbReference type="EMBL" id="KAJ9149267.1"/>
    </source>
</evidence>
<dbReference type="Gene3D" id="3.40.50.720">
    <property type="entry name" value="NAD(P)-binding Rossmann-like Domain"/>
    <property type="match status" value="1"/>
</dbReference>
<dbReference type="Proteomes" id="UP001174694">
    <property type="component" value="Unassembled WGS sequence"/>
</dbReference>
<dbReference type="PANTHER" id="PTHR10366">
    <property type="entry name" value="NAD DEPENDENT EPIMERASE/DEHYDRATASE"/>
    <property type="match status" value="1"/>
</dbReference>
<keyword evidence="5" id="KW-1185">Reference proteome</keyword>
<dbReference type="SUPFAM" id="SSF51735">
    <property type="entry name" value="NAD(P)-binding Rossmann-fold domains"/>
    <property type="match status" value="1"/>
</dbReference>
<dbReference type="InterPro" id="IPR001509">
    <property type="entry name" value="Epimerase_deHydtase"/>
</dbReference>
<name>A0AA38VS15_9PEZI</name>
<dbReference type="InterPro" id="IPR036291">
    <property type="entry name" value="NAD(P)-bd_dom_sf"/>
</dbReference>
<organism evidence="4 5">
    <name type="scientific">Pleurostoma richardsiae</name>
    <dbReference type="NCBI Taxonomy" id="41990"/>
    <lineage>
        <taxon>Eukaryota</taxon>
        <taxon>Fungi</taxon>
        <taxon>Dikarya</taxon>
        <taxon>Ascomycota</taxon>
        <taxon>Pezizomycotina</taxon>
        <taxon>Sordariomycetes</taxon>
        <taxon>Sordariomycetidae</taxon>
        <taxon>Calosphaeriales</taxon>
        <taxon>Pleurostomataceae</taxon>
        <taxon>Pleurostoma</taxon>
    </lineage>
</organism>
<accession>A0AA38VS15</accession>
<dbReference type="EMBL" id="JANBVO010000010">
    <property type="protein sequence ID" value="KAJ9149267.1"/>
    <property type="molecule type" value="Genomic_DNA"/>
</dbReference>
<dbReference type="AlphaFoldDB" id="A0AA38VS15"/>
<reference evidence="4" key="1">
    <citation type="submission" date="2022-07" db="EMBL/GenBank/DDBJ databases">
        <title>Fungi with potential for degradation of polypropylene.</title>
        <authorList>
            <person name="Gostincar C."/>
        </authorList>
    </citation>
    <scope>NUCLEOTIDE SEQUENCE</scope>
    <source>
        <strain evidence="4">EXF-13308</strain>
    </source>
</reference>
<keyword evidence="1" id="KW-0560">Oxidoreductase</keyword>
<sequence length="350" mass="37824">MASLSEQTLLVTGANGYVAGHIIKLALEKGYKVRGTVRSDASIPKLRDTFAQYASQLTFAIVPDITKPELYERAFESSVTGVIHTASPFVFEVKDRAKDILEPAINGAVAILDAVKLYGPCVRRVVTTSSFAAIIDVSLGHRPGHTYTEQDWNPLTYEEGMSASWGAVTYTASKALAEKGMWAWMAAQDPPPPFDLTAINPPWVFGPHVPQLDSLNGLNQSTASLRAALLDADAVPPTDFAGFVDVRDTAAAHIAALETPEAGGQRFLLGGHFDYQSAADAVRAELPELMGRVPQGQVGKGWEEEVYEIDGSKAERMLRIEYTPLAVTMRDTFLELLEAERTGGGKPEGC</sequence>
<comment type="similarity">
    <text evidence="2">Belongs to the NAD(P)-dependent epimerase/dehydratase family. Dihydroflavonol-4-reductase subfamily.</text>
</comment>
<evidence type="ECO:0000259" key="3">
    <source>
        <dbReference type="Pfam" id="PF01370"/>
    </source>
</evidence>
<evidence type="ECO:0000256" key="1">
    <source>
        <dbReference type="ARBA" id="ARBA00023002"/>
    </source>
</evidence>
<protein>
    <submittedName>
        <fullName evidence="4">NAD-dependent epimerase dehydratase</fullName>
    </submittedName>
</protein>
<feature type="domain" description="NAD-dependent epimerase/dehydratase" evidence="3">
    <location>
        <begin position="10"/>
        <end position="267"/>
    </location>
</feature>